<dbReference type="AlphaFoldDB" id="T0Z5L4"/>
<proteinExistence type="inferred from homology"/>
<dbReference type="SUPFAM" id="SSF51735">
    <property type="entry name" value="NAD(P)-binding Rossmann-fold domains"/>
    <property type="match status" value="1"/>
</dbReference>
<dbReference type="Gene3D" id="3.40.50.720">
    <property type="entry name" value="NAD(P)-binding Rossmann-like Domain"/>
    <property type="match status" value="1"/>
</dbReference>
<dbReference type="Pfam" id="PF13561">
    <property type="entry name" value="adh_short_C2"/>
    <property type="match status" value="1"/>
</dbReference>
<comment type="similarity">
    <text evidence="1">Belongs to the short-chain dehydrogenases/reductases (SDR) family.</text>
</comment>
<dbReference type="InterPro" id="IPR036291">
    <property type="entry name" value="NAD(P)-bd_dom_sf"/>
</dbReference>
<dbReference type="PRINTS" id="PR00080">
    <property type="entry name" value="SDRFAMILY"/>
</dbReference>
<organism evidence="2">
    <name type="scientific">mine drainage metagenome</name>
    <dbReference type="NCBI Taxonomy" id="410659"/>
    <lineage>
        <taxon>unclassified sequences</taxon>
        <taxon>metagenomes</taxon>
        <taxon>ecological metagenomes</taxon>
    </lineage>
</organism>
<reference evidence="2" key="1">
    <citation type="submission" date="2013-08" db="EMBL/GenBank/DDBJ databases">
        <authorList>
            <person name="Mendez C."/>
            <person name="Richter M."/>
            <person name="Ferrer M."/>
            <person name="Sanchez J."/>
        </authorList>
    </citation>
    <scope>NUCLEOTIDE SEQUENCE</scope>
</reference>
<dbReference type="PANTHER" id="PTHR42879">
    <property type="entry name" value="3-OXOACYL-(ACYL-CARRIER-PROTEIN) REDUCTASE"/>
    <property type="match status" value="1"/>
</dbReference>
<dbReference type="PRINTS" id="PR00081">
    <property type="entry name" value="GDHRDH"/>
</dbReference>
<dbReference type="InterPro" id="IPR020904">
    <property type="entry name" value="Sc_DH/Rdtase_CS"/>
</dbReference>
<evidence type="ECO:0000256" key="1">
    <source>
        <dbReference type="ARBA" id="ARBA00006484"/>
    </source>
</evidence>
<gene>
    <name evidence="2" type="ORF">B2A_09938</name>
</gene>
<dbReference type="InterPro" id="IPR050259">
    <property type="entry name" value="SDR"/>
</dbReference>
<dbReference type="PANTHER" id="PTHR42879:SF2">
    <property type="entry name" value="3-OXOACYL-[ACYL-CARRIER-PROTEIN] REDUCTASE FABG"/>
    <property type="match status" value="1"/>
</dbReference>
<sequence>MMKQRWGRIVNVSSIVGLGGNPGQANYSAAKAGLIGLTKSVAKELGSRGITCNAVAPGYVLTELTRSSLSEEQLAELIRMTPVRRAGTASEVAAAVAFLCTPAAAFVTGEVLVVDGGLSA</sequence>
<protein>
    <submittedName>
        <fullName evidence="2">3-oxoacyl-(Acyl-carrier-protein) reductase</fullName>
    </submittedName>
</protein>
<dbReference type="PROSITE" id="PS00061">
    <property type="entry name" value="ADH_SHORT"/>
    <property type="match status" value="1"/>
</dbReference>
<accession>T0Z5L4</accession>
<dbReference type="GO" id="GO:0032787">
    <property type="term" value="P:monocarboxylic acid metabolic process"/>
    <property type="evidence" value="ECO:0007669"/>
    <property type="project" value="UniProtKB-ARBA"/>
</dbReference>
<dbReference type="InterPro" id="IPR002347">
    <property type="entry name" value="SDR_fam"/>
</dbReference>
<name>T0Z5L4_9ZZZZ</name>
<evidence type="ECO:0000313" key="2">
    <source>
        <dbReference type="EMBL" id="EQD43331.1"/>
    </source>
</evidence>
<dbReference type="EMBL" id="AUZZ01007177">
    <property type="protein sequence ID" value="EQD43331.1"/>
    <property type="molecule type" value="Genomic_DNA"/>
</dbReference>
<comment type="caution">
    <text evidence="2">The sequence shown here is derived from an EMBL/GenBank/DDBJ whole genome shotgun (WGS) entry which is preliminary data.</text>
</comment>
<reference evidence="2" key="2">
    <citation type="journal article" date="2014" name="ISME J.">
        <title>Microbial stratification in low pH oxic and suboxic macroscopic growths along an acid mine drainage.</title>
        <authorList>
            <person name="Mendez-Garcia C."/>
            <person name="Mesa V."/>
            <person name="Sprenger R.R."/>
            <person name="Richter M."/>
            <person name="Diez M.S."/>
            <person name="Solano J."/>
            <person name="Bargiela R."/>
            <person name="Golyshina O.V."/>
            <person name="Manteca A."/>
            <person name="Ramos J.L."/>
            <person name="Gallego J.R."/>
            <person name="Llorente I."/>
            <person name="Martins Dos Santos V.A."/>
            <person name="Jensen O.N."/>
            <person name="Pelaez A.I."/>
            <person name="Sanchez J."/>
            <person name="Ferrer M."/>
        </authorList>
    </citation>
    <scope>NUCLEOTIDE SEQUENCE</scope>
</reference>